<dbReference type="AlphaFoldDB" id="A0A080LUA3"/>
<evidence type="ECO:0000313" key="1">
    <source>
        <dbReference type="EMBL" id="KFB72081.1"/>
    </source>
</evidence>
<dbReference type="Proteomes" id="UP000020077">
    <property type="component" value="Unassembled WGS sequence"/>
</dbReference>
<reference evidence="1 2" key="1">
    <citation type="submission" date="2014-02" db="EMBL/GenBank/DDBJ databases">
        <title>Expanding our view of genomic diversity in Candidatus Accumulibacter clades.</title>
        <authorList>
            <person name="Skennerton C.T."/>
            <person name="Barr J.J."/>
            <person name="Slater F.R."/>
            <person name="Bond P.L."/>
            <person name="Tyson G.W."/>
        </authorList>
    </citation>
    <scope>NUCLEOTIDE SEQUENCE [LARGE SCALE GENOMIC DNA]</scope>
    <source>
        <strain evidence="2">BA-91</strain>
    </source>
</reference>
<comment type="caution">
    <text evidence="1">The sequence shown here is derived from an EMBL/GenBank/DDBJ whole genome shotgun (WGS) entry which is preliminary data.</text>
</comment>
<proteinExistence type="predicted"/>
<dbReference type="EMBL" id="JDVG02000442">
    <property type="protein sequence ID" value="KFB72081.1"/>
    <property type="molecule type" value="Genomic_DNA"/>
</dbReference>
<sequence length="336" mass="37434">MRPLARLAQFENGPPGQHLAPVPEKTLEHLFEVQQAWLPIDQGDHVHAEGILQLRLLVQAVEHHFSHFATLQLDHHTHARFVGLVAQIGNAVDLLLVDQLAEPFEQRSLVHLVRQFVDDDRLTIVALLHLLEVHLATHDDAPAPGAIALADPGEAVDDAGGRKVGCRQQIDQLVDADLGVAEQREAGIDHFTEVVWRNVGRHADRDPRRAVDQEVRNARRHDQRLFLRTVVVGSEIDGFLVDVGEQFVPDTRHAHFGVTHRSRIVAVDRTEVALSINQHVAQREILRHAHDGVVDRRVAMRMVPDREGFFGESFHLLSAGDVTSAGMSSSCLSPLF</sequence>
<protein>
    <submittedName>
        <fullName evidence="1">Uncharacterized protein</fullName>
    </submittedName>
</protein>
<evidence type="ECO:0000313" key="2">
    <source>
        <dbReference type="Proteomes" id="UP000020077"/>
    </source>
</evidence>
<accession>A0A080LUA3</accession>
<gene>
    <name evidence="1" type="ORF">AW09_002740</name>
</gene>
<name>A0A080LUA3_9PROT</name>
<organism evidence="1 2">
    <name type="scientific">Candidatus Accumulibacter phosphatis</name>
    <dbReference type="NCBI Taxonomy" id="327160"/>
    <lineage>
        <taxon>Bacteria</taxon>
        <taxon>Pseudomonadati</taxon>
        <taxon>Pseudomonadota</taxon>
        <taxon>Betaproteobacteria</taxon>
        <taxon>Candidatus Accumulibacter</taxon>
    </lineage>
</organism>